<feature type="compositionally biased region" description="Polar residues" evidence="1">
    <location>
        <begin position="176"/>
        <end position="186"/>
    </location>
</feature>
<dbReference type="PANTHER" id="PTHR33735">
    <property type="entry name" value="EXPRESSED PROTEIN"/>
    <property type="match status" value="1"/>
</dbReference>
<reference evidence="2" key="1">
    <citation type="journal article" date="2017" name="Gigascience">
        <title>The genome draft of coconut (Cocos nucifera).</title>
        <authorList>
            <person name="Xiao Y."/>
            <person name="Xu P."/>
            <person name="Fan H."/>
            <person name="Baudouin L."/>
            <person name="Xia W."/>
            <person name="Bocs S."/>
            <person name="Xu J."/>
            <person name="Li Q."/>
            <person name="Guo A."/>
            <person name="Zhou L."/>
            <person name="Li J."/>
            <person name="Wu Y."/>
            <person name="Ma Z."/>
            <person name="Armero A."/>
            <person name="Issali A.E."/>
            <person name="Liu N."/>
            <person name="Peng M."/>
            <person name="Yang Y."/>
        </authorList>
    </citation>
    <scope>NUCLEOTIDE SEQUENCE</scope>
    <source>
        <tissue evidence="2">Spear leaf of Hainan Tall coconut</tissue>
    </source>
</reference>
<keyword evidence="3" id="KW-1185">Reference proteome</keyword>
<dbReference type="EMBL" id="CM017874">
    <property type="protein sequence ID" value="KAG1334600.1"/>
    <property type="molecule type" value="Genomic_DNA"/>
</dbReference>
<name>A0A8K0MYL7_COCNU</name>
<dbReference type="OrthoDB" id="783687at2759"/>
<dbReference type="Proteomes" id="UP000797356">
    <property type="component" value="Chromosome 3"/>
</dbReference>
<evidence type="ECO:0000256" key="1">
    <source>
        <dbReference type="SAM" id="MobiDB-lite"/>
    </source>
</evidence>
<sequence>MLVVRAAQASGGDGADPSQGDTKVTNSSTGLDISKIPAWARWLLAPIILVALPFYKKLLKMEDELEQTAETVVDVVQAVADATEKMSSELADALPDDGKLGQMVLKVGDFAEAVGDQADLAEDIIEKVLPTFMVSNFIFSSLIVQVDAFVDKVEDMLEPVIEEGLSGASNPAGKVTSANSGLKETS</sequence>
<comment type="caution">
    <text evidence="2">The sequence shown here is derived from an EMBL/GenBank/DDBJ whole genome shotgun (WGS) entry which is preliminary data.</text>
</comment>
<evidence type="ECO:0000313" key="2">
    <source>
        <dbReference type="EMBL" id="KAG1334600.1"/>
    </source>
</evidence>
<dbReference type="PANTHER" id="PTHR33735:SF2">
    <property type="entry name" value="OS09G0468900 PROTEIN"/>
    <property type="match status" value="1"/>
</dbReference>
<reference evidence="2" key="2">
    <citation type="submission" date="2019-07" db="EMBL/GenBank/DDBJ databases">
        <authorList>
            <person name="Yang Y."/>
            <person name="Bocs S."/>
            <person name="Baudouin L."/>
        </authorList>
    </citation>
    <scope>NUCLEOTIDE SEQUENCE</scope>
    <source>
        <tissue evidence="2">Spear leaf of Hainan Tall coconut</tissue>
    </source>
</reference>
<evidence type="ECO:0000313" key="3">
    <source>
        <dbReference type="Proteomes" id="UP000797356"/>
    </source>
</evidence>
<feature type="region of interest" description="Disordered" evidence="1">
    <location>
        <begin position="167"/>
        <end position="186"/>
    </location>
</feature>
<feature type="region of interest" description="Disordered" evidence="1">
    <location>
        <begin position="6"/>
        <end position="27"/>
    </location>
</feature>
<accession>A0A8K0MYL7</accession>
<gene>
    <name evidence="2" type="ORF">COCNU_03G007190</name>
</gene>
<protein>
    <submittedName>
        <fullName evidence="2">Uncharacterized protein</fullName>
    </submittedName>
</protein>
<proteinExistence type="predicted"/>
<dbReference type="AlphaFoldDB" id="A0A8K0MYL7"/>
<organism evidence="2 3">
    <name type="scientific">Cocos nucifera</name>
    <name type="common">Coconut palm</name>
    <dbReference type="NCBI Taxonomy" id="13894"/>
    <lineage>
        <taxon>Eukaryota</taxon>
        <taxon>Viridiplantae</taxon>
        <taxon>Streptophyta</taxon>
        <taxon>Embryophyta</taxon>
        <taxon>Tracheophyta</taxon>
        <taxon>Spermatophyta</taxon>
        <taxon>Magnoliopsida</taxon>
        <taxon>Liliopsida</taxon>
        <taxon>Arecaceae</taxon>
        <taxon>Arecoideae</taxon>
        <taxon>Cocoseae</taxon>
        <taxon>Attaleinae</taxon>
        <taxon>Cocos</taxon>
    </lineage>
</organism>